<organism evidence="1 2">
    <name type="scientific">Bradyrhizobium retamae</name>
    <dbReference type="NCBI Taxonomy" id="1300035"/>
    <lineage>
        <taxon>Bacteria</taxon>
        <taxon>Pseudomonadati</taxon>
        <taxon>Pseudomonadota</taxon>
        <taxon>Alphaproteobacteria</taxon>
        <taxon>Hyphomicrobiales</taxon>
        <taxon>Nitrobacteraceae</taxon>
        <taxon>Bradyrhizobium</taxon>
    </lineage>
</organism>
<reference evidence="1 2" key="1">
    <citation type="submission" date="2014-03" db="EMBL/GenBank/DDBJ databases">
        <title>Bradyrhizobium valentinum sp. nov., isolated from effective nodules of Lupinus mariae-josephae, a lupine endemic of basic-lime soils in Eastern Spain.</title>
        <authorList>
            <person name="Duran D."/>
            <person name="Rey L."/>
            <person name="Navarro A."/>
            <person name="Busquets A."/>
            <person name="Imperial J."/>
            <person name="Ruiz-Argueso T."/>
        </authorList>
    </citation>
    <scope>NUCLEOTIDE SEQUENCE [LARGE SCALE GENOMIC DNA]</scope>
    <source>
        <strain evidence="1 2">Ro19</strain>
    </source>
</reference>
<sequence>MRAACSFAWLEATTLLQAAHSSHHIGTFENFYQLVEDTLTILRPWLQVFFQYELRLANRANSQLLISHTRYSQRPR</sequence>
<proteinExistence type="predicted"/>
<dbReference type="AlphaFoldDB" id="A0A0R3N8S7"/>
<evidence type="ECO:0000313" key="2">
    <source>
        <dbReference type="Proteomes" id="UP000052023"/>
    </source>
</evidence>
<evidence type="ECO:0000313" key="1">
    <source>
        <dbReference type="EMBL" id="KRR28428.1"/>
    </source>
</evidence>
<dbReference type="Proteomes" id="UP000052023">
    <property type="component" value="Unassembled WGS sequence"/>
</dbReference>
<keyword evidence="2" id="KW-1185">Reference proteome</keyword>
<gene>
    <name evidence="1" type="ORF">CQ13_20760</name>
</gene>
<comment type="caution">
    <text evidence="1">The sequence shown here is derived from an EMBL/GenBank/DDBJ whole genome shotgun (WGS) entry which is preliminary data.</text>
</comment>
<accession>A0A0R3N8S7</accession>
<dbReference type="EMBL" id="LLYA01000090">
    <property type="protein sequence ID" value="KRR28428.1"/>
    <property type="molecule type" value="Genomic_DNA"/>
</dbReference>
<protein>
    <submittedName>
        <fullName evidence="1">Uncharacterized protein</fullName>
    </submittedName>
</protein>
<name>A0A0R3N8S7_9BRAD</name>